<name>B7P344_IXOSC</name>
<feature type="region of interest" description="Disordered" evidence="1">
    <location>
        <begin position="1"/>
        <end position="21"/>
    </location>
</feature>
<evidence type="ECO:0000256" key="1">
    <source>
        <dbReference type="SAM" id="MobiDB-lite"/>
    </source>
</evidence>
<dbReference type="EnsemblMetazoa" id="ISCW016420-RA">
    <property type="protein sequence ID" value="ISCW016420-PA"/>
    <property type="gene ID" value="ISCW016420"/>
</dbReference>
<evidence type="ECO:0000313" key="2">
    <source>
        <dbReference type="EMBL" id="EEC01016.1"/>
    </source>
</evidence>
<feature type="compositionally biased region" description="Basic and acidic residues" evidence="1">
    <location>
        <begin position="54"/>
        <end position="75"/>
    </location>
</feature>
<proteinExistence type="predicted"/>
<dbReference type="Proteomes" id="UP000001555">
    <property type="component" value="Unassembled WGS sequence"/>
</dbReference>
<evidence type="ECO:0000313" key="4">
    <source>
        <dbReference type="Proteomes" id="UP000001555"/>
    </source>
</evidence>
<protein>
    <submittedName>
        <fullName evidence="2 3">Uncharacterized protein</fullName>
    </submittedName>
</protein>
<dbReference type="VEuPathDB" id="VectorBase:ISCW016420"/>
<organism>
    <name type="scientific">Ixodes scapularis</name>
    <name type="common">Black-legged tick</name>
    <name type="synonym">Deer tick</name>
    <dbReference type="NCBI Taxonomy" id="6945"/>
    <lineage>
        <taxon>Eukaryota</taxon>
        <taxon>Metazoa</taxon>
        <taxon>Ecdysozoa</taxon>
        <taxon>Arthropoda</taxon>
        <taxon>Chelicerata</taxon>
        <taxon>Arachnida</taxon>
        <taxon>Acari</taxon>
        <taxon>Parasitiformes</taxon>
        <taxon>Ixodida</taxon>
        <taxon>Ixodoidea</taxon>
        <taxon>Ixodidae</taxon>
        <taxon>Ixodinae</taxon>
        <taxon>Ixodes</taxon>
    </lineage>
</organism>
<dbReference type="InParanoid" id="B7P344"/>
<reference evidence="3" key="2">
    <citation type="submission" date="2020-05" db="UniProtKB">
        <authorList>
            <consortium name="EnsemblMetazoa"/>
        </authorList>
    </citation>
    <scope>IDENTIFICATION</scope>
    <source>
        <strain evidence="3">wikel</strain>
    </source>
</reference>
<dbReference type="EMBL" id="DS626493">
    <property type="protein sequence ID" value="EEC01016.1"/>
    <property type="molecule type" value="Genomic_DNA"/>
</dbReference>
<dbReference type="HOGENOM" id="CLU_1176567_0_0_1"/>
<dbReference type="AlphaFoldDB" id="B7P344"/>
<gene>
    <name evidence="2" type="ORF">IscW_ISCW016420</name>
</gene>
<dbReference type="PaxDb" id="6945-B7P344"/>
<keyword evidence="4" id="KW-1185">Reference proteome</keyword>
<evidence type="ECO:0000313" key="3">
    <source>
        <dbReference type="EnsemblMetazoa" id="ISCW016420-PA"/>
    </source>
</evidence>
<accession>B7P344</accession>
<dbReference type="EMBL" id="ABJB010199630">
    <property type="status" value="NOT_ANNOTATED_CDS"/>
    <property type="molecule type" value="Genomic_DNA"/>
</dbReference>
<sequence length="236" mass="25596">MRLSRRRDRTQREAGRFGRPDVPAAAVTPRWLALAVPWLTLAAPLTAAAPSHAVADDAATRRAPPDSRAGLEAKLRKTRTGPRWTSPLPRLDHPDAPRTVQGDSRCSSLFGHRRTPRTPVYLRTVGVRGSRPCRDGGAWTAAAAAALAARRLWWTSACAAGGVINGDLTGGGGGPQGHALPAPPQQLPWLPDMKVSSASSRVGMSNPTSWDGDLFREQRRRIRQHRFDERLTASMT</sequence>
<feature type="region of interest" description="Disordered" evidence="1">
    <location>
        <begin position="53"/>
        <end position="110"/>
    </location>
</feature>
<reference evidence="2 4" key="1">
    <citation type="submission" date="2008-03" db="EMBL/GenBank/DDBJ databases">
        <title>Annotation of Ixodes scapularis.</title>
        <authorList>
            <consortium name="Ixodes scapularis Genome Project Consortium"/>
            <person name="Caler E."/>
            <person name="Hannick L.I."/>
            <person name="Bidwell S."/>
            <person name="Joardar V."/>
            <person name="Thiagarajan M."/>
            <person name="Amedeo P."/>
            <person name="Galinsky K.J."/>
            <person name="Schobel S."/>
            <person name="Inman J."/>
            <person name="Hostetler J."/>
            <person name="Miller J."/>
            <person name="Hammond M."/>
            <person name="Megy K."/>
            <person name="Lawson D."/>
            <person name="Kodira C."/>
            <person name="Sutton G."/>
            <person name="Meyer J."/>
            <person name="Hill C.A."/>
            <person name="Birren B."/>
            <person name="Nene V."/>
            <person name="Collins F."/>
            <person name="Alarcon-Chaidez F."/>
            <person name="Wikel S."/>
            <person name="Strausberg R."/>
        </authorList>
    </citation>
    <scope>NUCLEOTIDE SEQUENCE [LARGE SCALE GENOMIC DNA]</scope>
    <source>
        <strain evidence="4">Wikel</strain>
        <strain evidence="2">Wikel colony</strain>
    </source>
</reference>
<feature type="compositionally biased region" description="Basic and acidic residues" evidence="1">
    <location>
        <begin position="10"/>
        <end position="19"/>
    </location>
</feature>
<dbReference type="VEuPathDB" id="VectorBase:ISCI016420"/>